<evidence type="ECO:0000313" key="6">
    <source>
        <dbReference type="Proteomes" id="UP000183018"/>
    </source>
</evidence>
<dbReference type="PROSITE" id="PS50297">
    <property type="entry name" value="ANK_REP_REGION"/>
    <property type="match status" value="1"/>
</dbReference>
<gene>
    <name evidence="5" type="ORF">SAMN05216602_2820</name>
</gene>
<dbReference type="OrthoDB" id="9802815at2"/>
<dbReference type="Proteomes" id="UP000183018">
    <property type="component" value="Unassembled WGS sequence"/>
</dbReference>
<evidence type="ECO:0000256" key="3">
    <source>
        <dbReference type="PROSITE-ProRule" id="PRU00023"/>
    </source>
</evidence>
<dbReference type="SUPFAM" id="SSF53328">
    <property type="entry name" value="Formyltransferase"/>
    <property type="match status" value="1"/>
</dbReference>
<evidence type="ECO:0000259" key="4">
    <source>
        <dbReference type="Pfam" id="PF00551"/>
    </source>
</evidence>
<dbReference type="SUPFAM" id="SSF48403">
    <property type="entry name" value="Ankyrin repeat"/>
    <property type="match status" value="1"/>
</dbReference>
<dbReference type="Pfam" id="PF12796">
    <property type="entry name" value="Ank_2"/>
    <property type="match status" value="1"/>
</dbReference>
<protein>
    <submittedName>
        <fullName evidence="5">Methionyl-tRNA formyltransferase</fullName>
    </submittedName>
</protein>
<dbReference type="PROSITE" id="PS50088">
    <property type="entry name" value="ANK_REPEAT"/>
    <property type="match status" value="1"/>
</dbReference>
<dbReference type="Gene3D" id="1.25.40.20">
    <property type="entry name" value="Ankyrin repeat-containing domain"/>
    <property type="match status" value="1"/>
</dbReference>
<keyword evidence="6" id="KW-1185">Reference proteome</keyword>
<accession>A0A1I3L062</accession>
<organism evidence="5 6">
    <name type="scientific">Phytopseudomonas argentinensis</name>
    <dbReference type="NCBI Taxonomy" id="289370"/>
    <lineage>
        <taxon>Bacteria</taxon>
        <taxon>Pseudomonadati</taxon>
        <taxon>Pseudomonadota</taxon>
        <taxon>Gammaproteobacteria</taxon>
        <taxon>Pseudomonadales</taxon>
        <taxon>Pseudomonadaceae</taxon>
        <taxon>Phytopseudomonas</taxon>
    </lineage>
</organism>
<keyword evidence="1" id="KW-0677">Repeat</keyword>
<dbReference type="Gene3D" id="3.40.50.12230">
    <property type="match status" value="1"/>
</dbReference>
<proteinExistence type="predicted"/>
<dbReference type="GO" id="GO:0016740">
    <property type="term" value="F:transferase activity"/>
    <property type="evidence" value="ECO:0007669"/>
    <property type="project" value="UniProtKB-KW"/>
</dbReference>
<evidence type="ECO:0000256" key="2">
    <source>
        <dbReference type="ARBA" id="ARBA00023043"/>
    </source>
</evidence>
<dbReference type="PANTHER" id="PTHR24171">
    <property type="entry name" value="ANKYRIN REPEAT DOMAIN-CONTAINING PROTEIN 39-RELATED"/>
    <property type="match status" value="1"/>
</dbReference>
<dbReference type="SMART" id="SM00248">
    <property type="entry name" value="ANK"/>
    <property type="match status" value="2"/>
</dbReference>
<dbReference type="STRING" id="289370.SAMN05216602_2820"/>
<dbReference type="Pfam" id="PF00551">
    <property type="entry name" value="Formyl_trans_N"/>
    <property type="match status" value="1"/>
</dbReference>
<evidence type="ECO:0000313" key="5">
    <source>
        <dbReference type="EMBL" id="SFI78119.1"/>
    </source>
</evidence>
<dbReference type="InterPro" id="IPR002376">
    <property type="entry name" value="Formyl_transf_N"/>
</dbReference>
<feature type="domain" description="Formyl transferase N-terminal" evidence="4">
    <location>
        <begin position="87"/>
        <end position="164"/>
    </location>
</feature>
<dbReference type="RefSeq" id="WP_074884810.1">
    <property type="nucleotide sequence ID" value="NZ_FORC01000002.1"/>
</dbReference>
<keyword evidence="2 3" id="KW-0040">ANK repeat</keyword>
<dbReference type="CDD" id="cd08369">
    <property type="entry name" value="FMT_core"/>
    <property type="match status" value="1"/>
</dbReference>
<evidence type="ECO:0000256" key="1">
    <source>
        <dbReference type="ARBA" id="ARBA00022737"/>
    </source>
</evidence>
<dbReference type="AlphaFoldDB" id="A0A1I3L062"/>
<name>A0A1I3L062_9GAMM</name>
<dbReference type="InterPro" id="IPR002110">
    <property type="entry name" value="Ankyrin_rpt"/>
</dbReference>
<dbReference type="InterPro" id="IPR036477">
    <property type="entry name" value="Formyl_transf_N_sf"/>
</dbReference>
<keyword evidence="5" id="KW-0808">Transferase</keyword>
<dbReference type="EMBL" id="FORC01000002">
    <property type="protein sequence ID" value="SFI78119.1"/>
    <property type="molecule type" value="Genomic_DNA"/>
</dbReference>
<feature type="repeat" description="ANK" evidence="3">
    <location>
        <begin position="304"/>
        <end position="336"/>
    </location>
</feature>
<sequence>MIVIAGKNEIAIHGLKLALQSFPVSDVLAVVNSTDAGHDGWQPSFLKFAKEAGVAIKTIKEIYDCELSVFLSLEFDKIVRVDRLRTDKVFNIHFSLLPKYKGMYTSVWPVLFNEKESGVTLHAIDSGIDTGAIYAQKRFVLDAEDRAQDCYRKYISASKELLSENFDFIINGFPAEPKLQAAEGATYFSKSTIDFRELAIDFKKCAWEVKRQIHAFGFRPYQFLSFHGKPVVNASILTTRSGAKPGEAVGEACFSGVTVSTIDYDIRLFFDGLDDFLAAIPNINVSELPYRLQGIAGVNDRNEKGWSPIIVAAYHGRLDIMRYLLQIGADVNDTNYKGTTVLMYAKDYALKSRDASIIDFLIASGADQARRDYQGKSIFEYISCLDAKFLGLTK</sequence>
<dbReference type="InterPro" id="IPR036770">
    <property type="entry name" value="Ankyrin_rpt-contain_sf"/>
</dbReference>
<reference evidence="6" key="1">
    <citation type="submission" date="2016-10" db="EMBL/GenBank/DDBJ databases">
        <authorList>
            <person name="Varghese N."/>
            <person name="Submissions S."/>
        </authorList>
    </citation>
    <scope>NUCLEOTIDE SEQUENCE [LARGE SCALE GENOMIC DNA]</scope>
    <source>
        <strain evidence="6">LMG 22563</strain>
    </source>
</reference>